<dbReference type="Proteomes" id="UP001302222">
    <property type="component" value="Unassembled WGS sequence"/>
</dbReference>
<organism evidence="1 2">
    <name type="scientific">Arcicella lustrica</name>
    <dbReference type="NCBI Taxonomy" id="2984196"/>
    <lineage>
        <taxon>Bacteria</taxon>
        <taxon>Pseudomonadati</taxon>
        <taxon>Bacteroidota</taxon>
        <taxon>Cytophagia</taxon>
        <taxon>Cytophagales</taxon>
        <taxon>Flectobacillaceae</taxon>
        <taxon>Arcicella</taxon>
    </lineage>
</organism>
<protein>
    <submittedName>
        <fullName evidence="1">Uncharacterized protein</fullName>
    </submittedName>
</protein>
<proteinExistence type="predicted"/>
<evidence type="ECO:0000313" key="2">
    <source>
        <dbReference type="Proteomes" id="UP001302222"/>
    </source>
</evidence>
<keyword evidence="2" id="KW-1185">Reference proteome</keyword>
<name>A0ABU5SIM6_9BACT</name>
<dbReference type="EMBL" id="JAYGIM010000008">
    <property type="protein sequence ID" value="MEA5427156.1"/>
    <property type="molecule type" value="Genomic_DNA"/>
</dbReference>
<reference evidence="1 2" key="1">
    <citation type="submission" date="2023-12" db="EMBL/GenBank/DDBJ databases">
        <title>Novel species of the genus Arcicella isolated from rivers.</title>
        <authorList>
            <person name="Lu H."/>
        </authorList>
    </citation>
    <scope>NUCLEOTIDE SEQUENCE [LARGE SCALE GENOMIC DNA]</scope>
    <source>
        <strain evidence="1 2">DC25W</strain>
    </source>
</reference>
<comment type="caution">
    <text evidence="1">The sequence shown here is derived from an EMBL/GenBank/DDBJ whole genome shotgun (WGS) entry which is preliminary data.</text>
</comment>
<dbReference type="RefSeq" id="WP_323258577.1">
    <property type="nucleotide sequence ID" value="NZ_JAYGIM010000008.1"/>
</dbReference>
<gene>
    <name evidence="1" type="ORF">VB798_11255</name>
</gene>
<accession>A0ABU5SIM6</accession>
<evidence type="ECO:0000313" key="1">
    <source>
        <dbReference type="EMBL" id="MEA5427156.1"/>
    </source>
</evidence>
<sequence length="59" mass="6571">MLLIFLLISIPTLLLGQITITSPVLRQVFQRNLKNEAIVTVAGTYSQPIDIIQDTNGFQ</sequence>